<evidence type="ECO:0000256" key="2">
    <source>
        <dbReference type="ARBA" id="ARBA00023150"/>
    </source>
</evidence>
<comment type="caution">
    <text evidence="4">The sequence shown here is derived from an EMBL/GenBank/DDBJ whole genome shotgun (WGS) entry which is preliminary data.</text>
</comment>
<evidence type="ECO:0000256" key="1">
    <source>
        <dbReference type="ARBA" id="ARBA00005046"/>
    </source>
</evidence>
<keyword evidence="5" id="KW-1185">Reference proteome</keyword>
<evidence type="ECO:0000313" key="4">
    <source>
        <dbReference type="EMBL" id="GGF34197.1"/>
    </source>
</evidence>
<dbReference type="InterPro" id="IPR001453">
    <property type="entry name" value="MoaB/Mog_dom"/>
</dbReference>
<dbReference type="Pfam" id="PF00994">
    <property type="entry name" value="MoCF_biosynth"/>
    <property type="match status" value="1"/>
</dbReference>
<keyword evidence="2" id="KW-0501">Molybdenum cofactor biosynthesis</keyword>
<feature type="domain" description="MoaB/Mog" evidence="3">
    <location>
        <begin position="74"/>
        <end position="218"/>
    </location>
</feature>
<proteinExistence type="predicted"/>
<dbReference type="EMBL" id="BMCS01000002">
    <property type="protein sequence ID" value="GGF34197.1"/>
    <property type="molecule type" value="Genomic_DNA"/>
</dbReference>
<dbReference type="RefSeq" id="WP_229705234.1">
    <property type="nucleotide sequence ID" value="NZ_BMCS01000002.1"/>
</dbReference>
<dbReference type="PANTHER" id="PTHR43764">
    <property type="entry name" value="MOLYBDENUM COFACTOR BIOSYNTHESIS"/>
    <property type="match status" value="1"/>
</dbReference>
<comment type="pathway">
    <text evidence="1">Cofactor biosynthesis; molybdopterin biosynthesis.</text>
</comment>
<organism evidence="4 5">
    <name type="scientific">Williamsia phyllosphaerae</name>
    <dbReference type="NCBI Taxonomy" id="885042"/>
    <lineage>
        <taxon>Bacteria</taxon>
        <taxon>Bacillati</taxon>
        <taxon>Actinomycetota</taxon>
        <taxon>Actinomycetes</taxon>
        <taxon>Mycobacteriales</taxon>
        <taxon>Nocardiaceae</taxon>
        <taxon>Williamsia</taxon>
    </lineage>
</organism>
<accession>A0ABQ1V3L3</accession>
<dbReference type="PANTHER" id="PTHR43764:SF1">
    <property type="entry name" value="MOLYBDOPTERIN MOLYBDOTRANSFERASE"/>
    <property type="match status" value="1"/>
</dbReference>
<dbReference type="SUPFAM" id="SSF53218">
    <property type="entry name" value="Molybdenum cofactor biosynthesis proteins"/>
    <property type="match status" value="1"/>
</dbReference>
<name>A0ABQ1V3L3_9NOCA</name>
<protein>
    <recommendedName>
        <fullName evidence="3">MoaB/Mog domain-containing protein</fullName>
    </recommendedName>
</protein>
<dbReference type="Gene3D" id="3.40.980.10">
    <property type="entry name" value="MoaB/Mog-like domain"/>
    <property type="match status" value="1"/>
</dbReference>
<evidence type="ECO:0000259" key="3">
    <source>
        <dbReference type="SMART" id="SM00852"/>
    </source>
</evidence>
<evidence type="ECO:0000313" key="5">
    <source>
        <dbReference type="Proteomes" id="UP000632454"/>
    </source>
</evidence>
<sequence length="225" mass="22928">MSTTDDRTGILRILPPITTDSVIADGEQQFAHDTGVTQHDLVAAEIAAERLAAGTGEGQKMSVSLESQDLGRALVVVVDDRAAHGEDQTLIGPLVGELLTEAGFHVDATVAVSADEVEIRNALNTAVIGGVDLVVSVGGVGVRPRDVTPEATAGLLDRNLRGIEEAVRSSGLAAGAADAGLSRGVAGMSGQTLVVNLASSRAAVRDGMATVTPLAKAVIESISEF</sequence>
<reference evidence="5" key="1">
    <citation type="journal article" date="2019" name="Int. J. Syst. Evol. Microbiol.">
        <title>The Global Catalogue of Microorganisms (GCM) 10K type strain sequencing project: providing services to taxonomists for standard genome sequencing and annotation.</title>
        <authorList>
            <consortium name="The Broad Institute Genomics Platform"/>
            <consortium name="The Broad Institute Genome Sequencing Center for Infectious Disease"/>
            <person name="Wu L."/>
            <person name="Ma J."/>
        </authorList>
    </citation>
    <scope>NUCLEOTIDE SEQUENCE [LARGE SCALE GENOMIC DNA]</scope>
    <source>
        <strain evidence="5">CCM 7855</strain>
    </source>
</reference>
<dbReference type="Proteomes" id="UP000632454">
    <property type="component" value="Unassembled WGS sequence"/>
</dbReference>
<dbReference type="InterPro" id="IPR036425">
    <property type="entry name" value="MoaB/Mog-like_dom_sf"/>
</dbReference>
<dbReference type="SMART" id="SM00852">
    <property type="entry name" value="MoCF_biosynth"/>
    <property type="match status" value="1"/>
</dbReference>
<dbReference type="InterPro" id="IPR051920">
    <property type="entry name" value="MPT_Adenylyltrnsfr/MoaC-Rel"/>
</dbReference>
<gene>
    <name evidence="4" type="ORF">GCM10007298_32480</name>
</gene>